<dbReference type="OrthoDB" id="363155at2"/>
<feature type="transmembrane region" description="Helical" evidence="1">
    <location>
        <begin position="7"/>
        <end position="33"/>
    </location>
</feature>
<protein>
    <submittedName>
        <fullName evidence="2">Leader peptide processing enzyme</fullName>
    </submittedName>
</protein>
<dbReference type="Proteomes" id="UP000264002">
    <property type="component" value="Unassembled WGS sequence"/>
</dbReference>
<comment type="caution">
    <text evidence="2">The sequence shown here is derived from an EMBL/GenBank/DDBJ whole genome shotgun (WGS) entry which is preliminary data.</text>
</comment>
<keyword evidence="3" id="KW-1185">Reference proteome</keyword>
<organism evidence="2 3">
    <name type="scientific">Sphaerochaeta halotolerans</name>
    <dbReference type="NCBI Taxonomy" id="2293840"/>
    <lineage>
        <taxon>Bacteria</taxon>
        <taxon>Pseudomonadati</taxon>
        <taxon>Spirochaetota</taxon>
        <taxon>Spirochaetia</taxon>
        <taxon>Spirochaetales</taxon>
        <taxon>Sphaerochaetaceae</taxon>
        <taxon>Sphaerochaeta</taxon>
    </lineage>
</organism>
<evidence type="ECO:0000313" key="2">
    <source>
        <dbReference type="EMBL" id="RFU94235.1"/>
    </source>
</evidence>
<reference evidence="2 3" key="2">
    <citation type="submission" date="2018-09" db="EMBL/GenBank/DDBJ databases">
        <title>Genome of Sphaerochaeta halotolerans strain 4-11.</title>
        <authorList>
            <person name="Nazina T.N."/>
            <person name="Sokolova D.S."/>
        </authorList>
    </citation>
    <scope>NUCLEOTIDE SEQUENCE [LARGE SCALE GENOMIC DNA]</scope>
    <source>
        <strain evidence="2 3">4-11</strain>
    </source>
</reference>
<dbReference type="AlphaFoldDB" id="A0A372MEN2"/>
<gene>
    <name evidence="2" type="ORF">DYP60_10630</name>
</gene>
<evidence type="ECO:0000256" key="1">
    <source>
        <dbReference type="SAM" id="Phobius"/>
    </source>
</evidence>
<reference evidence="3" key="1">
    <citation type="submission" date="2018-08" db="EMBL/GenBank/DDBJ databases">
        <authorList>
            <person name="Grouzdev D.S."/>
            <person name="Krutkina M.S."/>
        </authorList>
    </citation>
    <scope>NUCLEOTIDE SEQUENCE [LARGE SCALE GENOMIC DNA]</scope>
    <source>
        <strain evidence="3">4-11</strain>
    </source>
</reference>
<feature type="transmembrane region" description="Helical" evidence="1">
    <location>
        <begin position="45"/>
        <end position="63"/>
    </location>
</feature>
<dbReference type="RefSeq" id="WP_117330989.1">
    <property type="nucleotide sequence ID" value="NZ_QUWK01000011.1"/>
</dbReference>
<dbReference type="EMBL" id="QUWK01000011">
    <property type="protein sequence ID" value="RFU94235.1"/>
    <property type="molecule type" value="Genomic_DNA"/>
</dbReference>
<sequence>MSKKMNTVWFMLAATVLNIVLMIVLFIICFVLITRFVDPNSSLIPLWLGLTFLVSIGGSFWVYSRVIKWMNNKFNLEDNLSPLFNRKRKPKRRED</sequence>
<name>A0A372MEN2_9SPIR</name>
<proteinExistence type="predicted"/>
<keyword evidence="1" id="KW-1133">Transmembrane helix</keyword>
<evidence type="ECO:0000313" key="3">
    <source>
        <dbReference type="Proteomes" id="UP000264002"/>
    </source>
</evidence>
<keyword evidence="1" id="KW-0472">Membrane</keyword>
<accession>A0A372MEN2</accession>
<keyword evidence="1" id="KW-0812">Transmembrane</keyword>